<gene>
    <name evidence="4" type="primary">tyrA</name>
    <name evidence="4" type="ORF">MOPEL_130_01750</name>
</gene>
<dbReference type="EMBL" id="BAFE01000089">
    <property type="protein sequence ID" value="GAB49568.1"/>
    <property type="molecule type" value="Genomic_DNA"/>
</dbReference>
<dbReference type="InterPro" id="IPR036263">
    <property type="entry name" value="Chorismate_II_sf"/>
</dbReference>
<organism evidence="4 5">
    <name type="scientific">Mobilicoccus pelagius NBRC 104925</name>
    <dbReference type="NCBI Taxonomy" id="1089455"/>
    <lineage>
        <taxon>Bacteria</taxon>
        <taxon>Bacillati</taxon>
        <taxon>Actinomycetota</taxon>
        <taxon>Actinomycetes</taxon>
        <taxon>Micrococcales</taxon>
        <taxon>Dermatophilaceae</taxon>
        <taxon>Mobilicoccus</taxon>
    </lineage>
</organism>
<reference evidence="4 5" key="1">
    <citation type="submission" date="2012-02" db="EMBL/GenBank/DDBJ databases">
        <title>Whole genome shotgun sequence of Mobilicoccus pelagius NBRC 104925.</title>
        <authorList>
            <person name="Yoshida Y."/>
            <person name="Hosoyama A."/>
            <person name="Tsuchikane K."/>
            <person name="Katsumata H."/>
            <person name="Yamazaki S."/>
            <person name="Fujita N."/>
        </authorList>
    </citation>
    <scope>NUCLEOTIDE SEQUENCE [LARGE SCALE GENOMIC DNA]</scope>
    <source>
        <strain evidence="4 5">NBRC 104925</strain>
    </source>
</reference>
<dbReference type="Proteomes" id="UP000004367">
    <property type="component" value="Unassembled WGS sequence"/>
</dbReference>
<dbReference type="STRING" id="1089455.MOPEL_130_01750"/>
<dbReference type="PANTHER" id="PTHR38041:SF1">
    <property type="entry name" value="CHORISMATE MUTASE"/>
    <property type="match status" value="1"/>
</dbReference>
<dbReference type="SMART" id="SM00830">
    <property type="entry name" value="CM_2"/>
    <property type="match status" value="1"/>
</dbReference>
<feature type="domain" description="Chorismate mutase" evidence="3">
    <location>
        <begin position="40"/>
        <end position="131"/>
    </location>
</feature>
<dbReference type="GO" id="GO:0009697">
    <property type="term" value="P:salicylic acid biosynthetic process"/>
    <property type="evidence" value="ECO:0007669"/>
    <property type="project" value="TreeGrafter"/>
</dbReference>
<evidence type="ECO:0000256" key="1">
    <source>
        <dbReference type="ARBA" id="ARBA00023235"/>
    </source>
</evidence>
<evidence type="ECO:0000313" key="5">
    <source>
        <dbReference type="Proteomes" id="UP000004367"/>
    </source>
</evidence>
<evidence type="ECO:0000313" key="4">
    <source>
        <dbReference type="EMBL" id="GAB49568.1"/>
    </source>
</evidence>
<comment type="caution">
    <text evidence="4">The sequence shown here is derived from an EMBL/GenBank/DDBJ whole genome shotgun (WGS) entry which is preliminary data.</text>
</comment>
<dbReference type="InterPro" id="IPR036979">
    <property type="entry name" value="CM_dom_sf"/>
</dbReference>
<feature type="compositionally biased region" description="Low complexity" evidence="2">
    <location>
        <begin position="1"/>
        <end position="22"/>
    </location>
</feature>
<dbReference type="NCBIfam" id="TIGR01795">
    <property type="entry name" value="CM_mono_cladeE"/>
    <property type="match status" value="1"/>
</dbReference>
<dbReference type="InterPro" id="IPR002701">
    <property type="entry name" value="CM_II_prokaryot"/>
</dbReference>
<dbReference type="InterPro" id="IPR010951">
    <property type="entry name" value="CM_bact"/>
</dbReference>
<dbReference type="AlphaFoldDB" id="H5UV10"/>
<protein>
    <submittedName>
        <fullName evidence="4">Chorismate mutase</fullName>
    </submittedName>
</protein>
<accession>H5UV10</accession>
<dbReference type="PROSITE" id="PS51168">
    <property type="entry name" value="CHORISMATE_MUT_2"/>
    <property type="match status" value="1"/>
</dbReference>
<feature type="compositionally biased region" description="Acidic residues" evidence="2">
    <location>
        <begin position="143"/>
        <end position="154"/>
    </location>
</feature>
<dbReference type="InterPro" id="IPR051331">
    <property type="entry name" value="Chorismate_mutase-related"/>
</dbReference>
<dbReference type="PANTHER" id="PTHR38041">
    <property type="entry name" value="CHORISMATE MUTASE"/>
    <property type="match status" value="1"/>
</dbReference>
<dbReference type="GO" id="GO:0004106">
    <property type="term" value="F:chorismate mutase activity"/>
    <property type="evidence" value="ECO:0007669"/>
    <property type="project" value="InterPro"/>
</dbReference>
<dbReference type="Gene3D" id="1.20.59.10">
    <property type="entry name" value="Chorismate mutase"/>
    <property type="match status" value="1"/>
</dbReference>
<name>H5UV10_9MICO</name>
<feature type="region of interest" description="Disordered" evidence="2">
    <location>
        <begin position="1"/>
        <end position="41"/>
    </location>
</feature>
<keyword evidence="5" id="KW-1185">Reference proteome</keyword>
<keyword evidence="1" id="KW-0413">Isomerase</keyword>
<dbReference type="NCBIfam" id="NF006691">
    <property type="entry name" value="PRK09239.1"/>
    <property type="match status" value="1"/>
</dbReference>
<evidence type="ECO:0000256" key="2">
    <source>
        <dbReference type="SAM" id="MobiDB-lite"/>
    </source>
</evidence>
<feature type="region of interest" description="Disordered" evidence="2">
    <location>
        <begin position="131"/>
        <end position="154"/>
    </location>
</feature>
<dbReference type="Pfam" id="PF01817">
    <property type="entry name" value="CM_2"/>
    <property type="match status" value="1"/>
</dbReference>
<evidence type="ECO:0000259" key="3">
    <source>
        <dbReference type="PROSITE" id="PS51168"/>
    </source>
</evidence>
<dbReference type="GO" id="GO:0046417">
    <property type="term" value="P:chorismate metabolic process"/>
    <property type="evidence" value="ECO:0007669"/>
    <property type="project" value="InterPro"/>
</dbReference>
<dbReference type="SUPFAM" id="SSF48600">
    <property type="entry name" value="Chorismate mutase II"/>
    <property type="match status" value="1"/>
</dbReference>
<proteinExistence type="predicted"/>
<dbReference type="eggNOG" id="COG1605">
    <property type="taxonomic scope" value="Bacteria"/>
</dbReference>
<sequence length="154" mass="16244">MTAAPGTGTGSDDTPDTPDASPQGDDATETQVPGASGEAAEVPAELLEIRRSIDNIDAALVHLLAERFNNTQRVGRLKARHGLPPADPAREALQIARLRSLAAGARLDPDFAEKFLQFLVEEVIRHHRAIAREEGGAAPADAPDGDTPGEDPSR</sequence>